<evidence type="ECO:0000256" key="1">
    <source>
        <dbReference type="ARBA" id="ARBA00001974"/>
    </source>
</evidence>
<evidence type="ECO:0000259" key="2">
    <source>
        <dbReference type="Pfam" id="PF18267"/>
    </source>
</evidence>
<comment type="cofactor">
    <cofactor evidence="1">
        <name>FAD</name>
        <dbReference type="ChEBI" id="CHEBI:57692"/>
    </cofactor>
</comment>
<evidence type="ECO:0000313" key="4">
    <source>
        <dbReference type="Proteomes" id="UP000239322"/>
    </source>
</evidence>
<evidence type="ECO:0000313" key="3">
    <source>
        <dbReference type="EMBL" id="PRH79142.1"/>
    </source>
</evidence>
<name>A0A2S9PXK3_9ACTN</name>
<dbReference type="InterPro" id="IPR016156">
    <property type="entry name" value="FAD/NAD-linked_Rdtase_dimer_sf"/>
</dbReference>
<proteinExistence type="predicted"/>
<dbReference type="InterPro" id="IPR041575">
    <property type="entry name" value="Rubredoxin_C"/>
</dbReference>
<sequence length="111" mass="11391">QAQPGQRPGAAVGGRSPSYRGTRALTRLSLAPLEVAAFGEVAAGPGDDTVRLADATRGAYRKVVVRGDRLVGGVLLGDDLDAVGALARAWEGDEALPDAPLLHLLTHDGGR</sequence>
<dbReference type="AlphaFoldDB" id="A0A2S9PXK3"/>
<feature type="non-terminal residue" evidence="3">
    <location>
        <position position="1"/>
    </location>
</feature>
<dbReference type="Gene3D" id="3.30.390.30">
    <property type="match status" value="1"/>
</dbReference>
<organism evidence="3 4">
    <name type="scientific">Streptomyces solincola</name>
    <dbReference type="NCBI Taxonomy" id="2100817"/>
    <lineage>
        <taxon>Bacteria</taxon>
        <taxon>Bacillati</taxon>
        <taxon>Actinomycetota</taxon>
        <taxon>Actinomycetes</taxon>
        <taxon>Kitasatosporales</taxon>
        <taxon>Streptomycetaceae</taxon>
        <taxon>Streptomyces</taxon>
    </lineage>
</organism>
<keyword evidence="4" id="KW-1185">Reference proteome</keyword>
<reference evidence="3 4" key="1">
    <citation type="submission" date="2018-03" db="EMBL/GenBank/DDBJ databases">
        <title>Novel Streptomyces sp. from soil.</title>
        <authorList>
            <person name="Tan G.Y.A."/>
            <person name="Lee Z.Y."/>
        </authorList>
    </citation>
    <scope>NUCLEOTIDE SEQUENCE [LARGE SCALE GENOMIC DNA]</scope>
    <source>
        <strain evidence="3 4">ST5x</strain>
    </source>
</reference>
<dbReference type="Proteomes" id="UP000239322">
    <property type="component" value="Unassembled WGS sequence"/>
</dbReference>
<protein>
    <submittedName>
        <fullName evidence="3">FAD-dependent oxidoreductase</fullName>
    </submittedName>
</protein>
<dbReference type="EMBL" id="PVLV01000140">
    <property type="protein sequence ID" value="PRH79142.1"/>
    <property type="molecule type" value="Genomic_DNA"/>
</dbReference>
<gene>
    <name evidence="3" type="ORF">C6N75_11140</name>
</gene>
<feature type="domain" description="NADH-rubredoxin oxidoreductase C-terminal" evidence="2">
    <location>
        <begin position="26"/>
        <end position="78"/>
    </location>
</feature>
<comment type="caution">
    <text evidence="3">The sequence shown here is derived from an EMBL/GenBank/DDBJ whole genome shotgun (WGS) entry which is preliminary data.</text>
</comment>
<dbReference type="Pfam" id="PF18267">
    <property type="entry name" value="Rubredoxin_C"/>
    <property type="match status" value="1"/>
</dbReference>
<accession>A0A2S9PXK3</accession>